<keyword evidence="2" id="KW-1185">Reference proteome</keyword>
<dbReference type="Proteomes" id="UP000694569">
    <property type="component" value="Unplaced"/>
</dbReference>
<evidence type="ECO:0000313" key="1">
    <source>
        <dbReference type="Ensembl" id="ENSLLEP00000045046.1"/>
    </source>
</evidence>
<dbReference type="GeneTree" id="ENSGT00940000172009"/>
<dbReference type="InterPro" id="IPR059162">
    <property type="entry name" value="RIIAD1"/>
</dbReference>
<reference evidence="1" key="2">
    <citation type="submission" date="2025-09" db="UniProtKB">
        <authorList>
            <consortium name="Ensembl"/>
        </authorList>
    </citation>
    <scope>IDENTIFICATION</scope>
</reference>
<protein>
    <submittedName>
        <fullName evidence="1">Uncharacterized protein</fullName>
    </submittedName>
</protein>
<dbReference type="CDD" id="cd22971">
    <property type="entry name" value="DD_RIIAD1"/>
    <property type="match status" value="1"/>
</dbReference>
<organism evidence="1 2">
    <name type="scientific">Leptobrachium leishanense</name>
    <name type="common">Leishan spiny toad</name>
    <dbReference type="NCBI Taxonomy" id="445787"/>
    <lineage>
        <taxon>Eukaryota</taxon>
        <taxon>Metazoa</taxon>
        <taxon>Chordata</taxon>
        <taxon>Craniata</taxon>
        <taxon>Vertebrata</taxon>
        <taxon>Euteleostomi</taxon>
        <taxon>Amphibia</taxon>
        <taxon>Batrachia</taxon>
        <taxon>Anura</taxon>
        <taxon>Pelobatoidea</taxon>
        <taxon>Megophryidae</taxon>
        <taxon>Leptobrachium</taxon>
    </lineage>
</organism>
<reference evidence="1" key="1">
    <citation type="submission" date="2025-08" db="UniProtKB">
        <authorList>
            <consortium name="Ensembl"/>
        </authorList>
    </citation>
    <scope>IDENTIFICATION</scope>
</reference>
<proteinExistence type="predicted"/>
<sequence length="92" mass="10410">MVTLVTEEAGCLATYHSNRAASGCSNMAEPDPKALGPLQQDRLRDWKIQTRVSNEKYLREHTEVHLLLSAFTRELLLKRPDNIREFAAGNSK</sequence>
<dbReference type="SUPFAM" id="SSF47391">
    <property type="entry name" value="Dimerization-anchoring domain of cAMP-dependent PK regulatory subunit"/>
    <property type="match status" value="1"/>
</dbReference>
<dbReference type="Ensembl" id="ENSLLET00000046843.1">
    <property type="protein sequence ID" value="ENSLLEP00000045046.1"/>
    <property type="gene ID" value="ENSLLEG00000028580.1"/>
</dbReference>
<dbReference type="PANTHER" id="PTHR15505">
    <property type="entry name" value="RIIA DOMAIN-CONTAINING PROTEIN 1"/>
    <property type="match status" value="1"/>
</dbReference>
<evidence type="ECO:0000313" key="2">
    <source>
        <dbReference type="Proteomes" id="UP000694569"/>
    </source>
</evidence>
<accession>A0A8C5R1T6</accession>
<dbReference type="AlphaFoldDB" id="A0A8C5R1T6"/>
<dbReference type="PANTHER" id="PTHR15505:SF4">
    <property type="entry name" value="RIIA DOMAIN-CONTAINING PROTEIN 1"/>
    <property type="match status" value="1"/>
</dbReference>
<name>A0A8C5R1T6_9ANUR</name>
<dbReference type="OrthoDB" id="10249338at2759"/>